<feature type="region of interest" description="Disordered" evidence="1">
    <location>
        <begin position="47"/>
        <end position="78"/>
    </location>
</feature>
<evidence type="ECO:0000256" key="1">
    <source>
        <dbReference type="SAM" id="MobiDB-lite"/>
    </source>
</evidence>
<organism evidence="3 4">
    <name type="scientific">Plasmodium coatneyi</name>
    <dbReference type="NCBI Taxonomy" id="208452"/>
    <lineage>
        <taxon>Eukaryota</taxon>
        <taxon>Sar</taxon>
        <taxon>Alveolata</taxon>
        <taxon>Apicomplexa</taxon>
        <taxon>Aconoidasida</taxon>
        <taxon>Haemosporida</taxon>
        <taxon>Plasmodiidae</taxon>
        <taxon>Plasmodium</taxon>
    </lineage>
</organism>
<evidence type="ECO:0000313" key="4">
    <source>
        <dbReference type="Proteomes" id="UP000092716"/>
    </source>
</evidence>
<feature type="chain" id="PRO_5008521386" evidence="2">
    <location>
        <begin position="18"/>
        <end position="678"/>
    </location>
</feature>
<dbReference type="AlphaFoldDB" id="A0A1B1DYW5"/>
<sequence length="678" mass="78670">MHLTAFLVLFCVFFSHGSIGSVRCLMRKYHLFLSRPARGSAFSLCGNGAKRRRSTKGSQWISDPSKGKLNRGTTPTLGGVPVRRNPNELYLFRWIRNGFGFFNWFESSENEKFCEDVITHLGDINKMKQLTRSHTNSNVMEGETMKRIFHHVLTSSISYRVLNCVSYLIRHYKVDRSKLCTLLNELSDQVQEMRDAENFLALHLFFLEDESVALFSMVHIIDFFRSKRRLMEAQDVIRKKIYEQCVNDLIRKKVSKYKLFCERKGIPFQLGDALDKIRLREKEEDIYFSYNHEELLRAFVRKVSLEKGKGLGNAELGENFGEGGYVGDVNRLRNVASYPRRSHTDEYAAGHISGRTTDQLADRTDDHAAERVADASAQAEENENLMELKKTYEEVQSFNDSIIKHIESNQRLFYFDENESEFRKQGKQSNGEEAEQQEKEEEEEEEDMESIQKRIDSYIHECTKSKNISMEQFTNEFVQQADVNFQAFLKGLRLGEGDTNIDRESADGVTTNNAMENGGSVSTGGIPRKKDEITTFKLRKMYEGDKNDDSGFHLTNDILYERLRMRMLHLLQKIEYLKFKYQHDIINERYPIEKNEKTVLDVLKYGYKIVVSPDVDNSIFKQNQHVNGGLPSSVSANEHVYDFKCRECDYHIFSTGRMDRENQFSEEIETCPQCHAGN</sequence>
<name>A0A1B1DYW5_9APIC</name>
<dbReference type="RefSeq" id="XP_019914504.1">
    <property type="nucleotide sequence ID" value="XM_020058878.1"/>
</dbReference>
<keyword evidence="4" id="KW-1185">Reference proteome</keyword>
<accession>A0A1B1DYW5</accession>
<dbReference type="Proteomes" id="UP000092716">
    <property type="component" value="Chromosome 8"/>
</dbReference>
<feature type="signal peptide" evidence="2">
    <location>
        <begin position="1"/>
        <end position="17"/>
    </location>
</feature>
<dbReference type="EMBL" id="CP016246">
    <property type="protein sequence ID" value="ANQ07809.1"/>
    <property type="molecule type" value="Genomic_DNA"/>
</dbReference>
<evidence type="ECO:0000313" key="3">
    <source>
        <dbReference type="EMBL" id="ANQ07809.1"/>
    </source>
</evidence>
<feature type="region of interest" description="Disordered" evidence="1">
    <location>
        <begin position="506"/>
        <end position="526"/>
    </location>
</feature>
<proteinExistence type="predicted"/>
<feature type="region of interest" description="Disordered" evidence="1">
    <location>
        <begin position="422"/>
        <end position="451"/>
    </location>
</feature>
<protein>
    <submittedName>
        <fullName evidence="3">Uncharacterized protein</fullName>
    </submittedName>
</protein>
<feature type="compositionally biased region" description="Acidic residues" evidence="1">
    <location>
        <begin position="432"/>
        <end position="449"/>
    </location>
</feature>
<dbReference type="KEGG" id="pcot:PCOAH_00020710"/>
<evidence type="ECO:0000256" key="2">
    <source>
        <dbReference type="SAM" id="SignalP"/>
    </source>
</evidence>
<reference evidence="4" key="1">
    <citation type="submission" date="2016-06" db="EMBL/GenBank/DDBJ databases">
        <title>First high quality genome sequence of Plasmodium coatneyi using continuous long reads from single molecule, real-time sequencing.</title>
        <authorList>
            <person name="Chien J.-T."/>
            <person name="Pakala S.B."/>
            <person name="Geraldo J.A."/>
            <person name="Lapp S.A."/>
            <person name="Barnwell J.W."/>
            <person name="Kissinger J.C."/>
            <person name="Galinski M.R."/>
            <person name="Humphrey J.C."/>
        </authorList>
    </citation>
    <scope>NUCLEOTIDE SEQUENCE [LARGE SCALE GENOMIC DNA]</scope>
    <source>
        <strain evidence="4">Hackeri</strain>
    </source>
</reference>
<dbReference type="VEuPathDB" id="PlasmoDB:PCOAH_00020710"/>
<keyword evidence="2" id="KW-0732">Signal</keyword>
<dbReference type="GeneID" id="30908797"/>
<dbReference type="OrthoDB" id="377141at2759"/>
<gene>
    <name evidence="3" type="ORF">PCOAH_00020710</name>
</gene>